<reference evidence="3" key="1">
    <citation type="submission" date="2022-11" db="EMBL/GenBank/DDBJ databases">
        <authorList>
            <person name="Kamali M."/>
            <person name="Peak L."/>
            <person name="Go Y.Y."/>
            <person name="Balasuriya U.B.R."/>
            <person name="Carossino M."/>
        </authorList>
    </citation>
    <scope>NUCLEOTIDE SEQUENCE</scope>
    <source>
        <strain evidence="3">4524</strain>
    </source>
</reference>
<evidence type="ECO:0000256" key="2">
    <source>
        <dbReference type="SAM" id="SignalP"/>
    </source>
</evidence>
<keyword evidence="1" id="KW-0472">Membrane</keyword>
<feature type="signal peptide" evidence="2">
    <location>
        <begin position="1"/>
        <end position="20"/>
    </location>
</feature>
<feature type="chain" id="PRO_5040980218" description="PEGA domain-containing protein" evidence="2">
    <location>
        <begin position="21"/>
        <end position="136"/>
    </location>
</feature>
<accession>A0A9X4G908</accession>
<dbReference type="PROSITE" id="PS51257">
    <property type="entry name" value="PROKAR_LIPOPROTEIN"/>
    <property type="match status" value="1"/>
</dbReference>
<organism evidence="3 4">
    <name type="scientific">Actinobacillus equuli subsp. equuli</name>
    <dbReference type="NCBI Taxonomy" id="202947"/>
    <lineage>
        <taxon>Bacteria</taxon>
        <taxon>Pseudomonadati</taxon>
        <taxon>Pseudomonadota</taxon>
        <taxon>Gammaproteobacteria</taxon>
        <taxon>Pasteurellales</taxon>
        <taxon>Pasteurellaceae</taxon>
        <taxon>Actinobacillus</taxon>
    </lineage>
</organism>
<comment type="caution">
    <text evidence="3">The sequence shown here is derived from an EMBL/GenBank/DDBJ whole genome shotgun (WGS) entry which is preliminary data.</text>
</comment>
<keyword evidence="1" id="KW-1133">Transmembrane helix</keyword>
<proteinExistence type="predicted"/>
<dbReference type="RefSeq" id="WP_275218565.1">
    <property type="nucleotide sequence ID" value="NZ_JAPHVQ010000024.1"/>
</dbReference>
<protein>
    <recommendedName>
        <fullName evidence="5">PEGA domain-containing protein</fullName>
    </recommendedName>
</protein>
<keyword evidence="1" id="KW-0812">Transmembrane</keyword>
<reference evidence="3" key="2">
    <citation type="journal article" date="2023" name="Pathogens">
        <title>Pathological Features and Genomic Characterization of an Actinobacillus equuli subsp. equuli Bearing Unique Virulence-Associated Genes from an Adult Horse with Pleuropneumonia.</title>
        <authorList>
            <person name="Kamali M."/>
            <person name="Carossino M."/>
            <person name="Del Piero F."/>
            <person name="Peak L."/>
            <person name="Mitchell M.S."/>
            <person name="Willette J."/>
            <person name="Baker R."/>
            <person name="Li F."/>
            <person name="Kenez A."/>
            <person name="Balasuriya U.B.R."/>
            <person name="Go Y.Y."/>
        </authorList>
    </citation>
    <scope>NUCLEOTIDE SEQUENCE</scope>
    <source>
        <strain evidence="3">4524</strain>
    </source>
</reference>
<keyword evidence="4" id="KW-1185">Reference proteome</keyword>
<name>A0A9X4G908_ACTEU</name>
<keyword evidence="2" id="KW-0732">Signal</keyword>
<dbReference type="Proteomes" id="UP001142444">
    <property type="component" value="Unassembled WGS sequence"/>
</dbReference>
<evidence type="ECO:0008006" key="5">
    <source>
        <dbReference type="Google" id="ProtNLM"/>
    </source>
</evidence>
<sequence>MKKYLSILLASSTLIISGCATIMGDKTQTLPISSNPDGATYTITDEKGNVVQKGVTPSMITLEKSDGSYFGKKTYTLSFTKKGYKSVTYPLKTSPNGWYIGGNLVFGGLVGWLLVDPLNGGMYNINPDKVNVTLSE</sequence>
<gene>
    <name evidence="3" type="ORF">OQ257_11515</name>
</gene>
<feature type="transmembrane region" description="Helical" evidence="1">
    <location>
        <begin position="97"/>
        <end position="115"/>
    </location>
</feature>
<evidence type="ECO:0000313" key="3">
    <source>
        <dbReference type="EMBL" id="MDE8035779.1"/>
    </source>
</evidence>
<evidence type="ECO:0000256" key="1">
    <source>
        <dbReference type="SAM" id="Phobius"/>
    </source>
</evidence>
<evidence type="ECO:0000313" key="4">
    <source>
        <dbReference type="Proteomes" id="UP001142444"/>
    </source>
</evidence>
<dbReference type="AlphaFoldDB" id="A0A9X4G908"/>
<dbReference type="EMBL" id="JAPHVQ010000024">
    <property type="protein sequence ID" value="MDE8035779.1"/>
    <property type="molecule type" value="Genomic_DNA"/>
</dbReference>